<evidence type="ECO:0000313" key="3">
    <source>
        <dbReference type="Proteomes" id="UP001338125"/>
    </source>
</evidence>
<evidence type="ECO:0000256" key="1">
    <source>
        <dbReference type="SAM" id="MobiDB-lite"/>
    </source>
</evidence>
<name>A0ABR0T1R7_9HYPO</name>
<organism evidence="2 3">
    <name type="scientific">Cladobotryum mycophilum</name>
    <dbReference type="NCBI Taxonomy" id="491253"/>
    <lineage>
        <taxon>Eukaryota</taxon>
        <taxon>Fungi</taxon>
        <taxon>Dikarya</taxon>
        <taxon>Ascomycota</taxon>
        <taxon>Pezizomycotina</taxon>
        <taxon>Sordariomycetes</taxon>
        <taxon>Hypocreomycetidae</taxon>
        <taxon>Hypocreales</taxon>
        <taxon>Hypocreaceae</taxon>
        <taxon>Cladobotryum</taxon>
    </lineage>
</organism>
<reference evidence="2 3" key="1">
    <citation type="submission" date="2024-01" db="EMBL/GenBank/DDBJ databases">
        <title>Complete genome of Cladobotryum mycophilum ATHUM6906.</title>
        <authorList>
            <person name="Christinaki A.C."/>
            <person name="Myridakis A.I."/>
            <person name="Kouvelis V.N."/>
        </authorList>
    </citation>
    <scope>NUCLEOTIDE SEQUENCE [LARGE SCALE GENOMIC DNA]</scope>
    <source>
        <strain evidence="2 3">ATHUM6906</strain>
    </source>
</reference>
<evidence type="ECO:0000313" key="2">
    <source>
        <dbReference type="EMBL" id="KAK5997956.1"/>
    </source>
</evidence>
<accession>A0ABR0T1R7</accession>
<comment type="caution">
    <text evidence="2">The sequence shown here is derived from an EMBL/GenBank/DDBJ whole genome shotgun (WGS) entry which is preliminary data.</text>
</comment>
<proteinExistence type="predicted"/>
<dbReference type="Proteomes" id="UP001338125">
    <property type="component" value="Unassembled WGS sequence"/>
</dbReference>
<gene>
    <name evidence="2" type="ORF">PT974_00324</name>
</gene>
<protein>
    <submittedName>
        <fullName evidence="2">Uncharacterized protein</fullName>
    </submittedName>
</protein>
<sequence length="225" mass="25185">MSTRQTSTNTAKAKYKKEIPLTEPASEYGRNAVYVLPKIKLPCNGTDTLATKMDFYPDKHDIIVRTIELEKSDHSILLMHFIPTSQVLLWDFSVRPENAAIYPMIDDDLLAADNILLDHHAKWTEGTTARATHGGGTRWSTHSSLGHGLRHESRSPNSWITERINYLYCALDSLGITKRMDNYAQVIEAIKVTCYVVWNADEASAAAIGSHKLCLSMRHASGLEV</sequence>
<feature type="region of interest" description="Disordered" evidence="1">
    <location>
        <begin position="129"/>
        <end position="149"/>
    </location>
</feature>
<keyword evidence="3" id="KW-1185">Reference proteome</keyword>
<dbReference type="EMBL" id="JAVFKD010000001">
    <property type="protein sequence ID" value="KAK5997956.1"/>
    <property type="molecule type" value="Genomic_DNA"/>
</dbReference>